<evidence type="ECO:0008006" key="5">
    <source>
        <dbReference type="Google" id="ProtNLM"/>
    </source>
</evidence>
<dbReference type="PROSITE" id="PS50088">
    <property type="entry name" value="ANK_REPEAT"/>
    <property type="match status" value="1"/>
</dbReference>
<keyword evidence="4" id="KW-1185">Reference proteome</keyword>
<evidence type="ECO:0000313" key="4">
    <source>
        <dbReference type="Proteomes" id="UP001430584"/>
    </source>
</evidence>
<proteinExistence type="predicted"/>
<organism evidence="3 4">
    <name type="scientific">Diplodia seriata</name>
    <dbReference type="NCBI Taxonomy" id="420778"/>
    <lineage>
        <taxon>Eukaryota</taxon>
        <taxon>Fungi</taxon>
        <taxon>Dikarya</taxon>
        <taxon>Ascomycota</taxon>
        <taxon>Pezizomycotina</taxon>
        <taxon>Dothideomycetes</taxon>
        <taxon>Dothideomycetes incertae sedis</taxon>
        <taxon>Botryosphaeriales</taxon>
        <taxon>Botryosphaeriaceae</taxon>
        <taxon>Diplodia</taxon>
    </lineage>
</organism>
<accession>A0ABR3CPD7</accession>
<feature type="region of interest" description="Disordered" evidence="2">
    <location>
        <begin position="270"/>
        <end position="289"/>
    </location>
</feature>
<evidence type="ECO:0000256" key="1">
    <source>
        <dbReference type="PROSITE-ProRule" id="PRU00023"/>
    </source>
</evidence>
<dbReference type="Proteomes" id="UP001430584">
    <property type="component" value="Unassembled WGS sequence"/>
</dbReference>
<keyword evidence="1" id="KW-0040">ANK repeat</keyword>
<reference evidence="3 4" key="1">
    <citation type="submission" date="2024-02" db="EMBL/GenBank/DDBJ databases">
        <title>De novo assembly and annotation of 12 fungi associated with fruit tree decline syndrome in Ontario, Canada.</title>
        <authorList>
            <person name="Sulman M."/>
            <person name="Ellouze W."/>
            <person name="Ilyukhin E."/>
        </authorList>
    </citation>
    <scope>NUCLEOTIDE SEQUENCE [LARGE SCALE GENOMIC DNA]</scope>
    <source>
        <strain evidence="3 4">FDS-637</strain>
    </source>
</reference>
<feature type="repeat" description="ANK" evidence="1">
    <location>
        <begin position="539"/>
        <end position="571"/>
    </location>
</feature>
<name>A0ABR3CPD7_9PEZI</name>
<dbReference type="InterPro" id="IPR002110">
    <property type="entry name" value="Ankyrin_rpt"/>
</dbReference>
<dbReference type="EMBL" id="JAJVCZ030000003">
    <property type="protein sequence ID" value="KAL0261531.1"/>
    <property type="molecule type" value="Genomic_DNA"/>
</dbReference>
<evidence type="ECO:0000256" key="2">
    <source>
        <dbReference type="SAM" id="MobiDB-lite"/>
    </source>
</evidence>
<dbReference type="GeneID" id="92007046"/>
<dbReference type="RefSeq" id="XP_066634560.1">
    <property type="nucleotide sequence ID" value="XM_066774441.1"/>
</dbReference>
<sequence length="776" mass="86543">MATSDAFSTAANVFSVVGLADIVFKYGREVCETLSKLHNVPNEIKELLVEIESVKEHAARVKTHLEDLARSSLPQRSKDFTAPLEALLFHCHEELVLINKSISESTLSKQDGWLKKLRKNAKWVWDEQDITLARRRLERWRRELESALTLAGRANDVSIYAEVANTRSDIAQATSDSKTAVSDLSTTASSIENGVHTISATMDTFFQGNNAQLGGMKDLLLDTQGATKSGNVQVLQKLDSAADSSSVQCSALQNDIRGGVNAVRRDIHTMSQSMRQSRRDQTRKQRSGTRKMLNKLEEVNAKMTQSFASLNLTRVGETAFIFEGTNLELVTLPLELLHSELVKALPTLQSHTKIKMSQSEAAWVQQQFEMVRTASFELSANASRSRAAKGLPTATDQQPWCQQAVMHSSSACSVISQRSSVSASRRSIFYRRESLKTPLGCLNLIVIRSSSPGKDLEDTELESMTISFCPSEQFRLPGISANFPRRLPFARQHIPPTIRIWNIIPYDSPAFAAAAADDVYALTGLFESGIASPFDRTSDGYSLVAEAIKTTSCEVFKLLLEQGAGLSEMDSVDLYWHMDYLPCSKKDVPKLHKIFSLLPKHIPEFFAEDDALLWIGFCPFAVAIEPNVEVWDFDFSDAELVSCLRSATQLAIDNSIDTSNTELFQMCPAYTLLQKSLAIDVPLLSISRFYELLDMKLPTLEGLGLCGRSLEDVWPGLLNNLWRLPKYKKLIRAWDVDQLGDLTEIFLQQSSVLREAWVHGMDVDDCFLMGVASLWE</sequence>
<evidence type="ECO:0000313" key="3">
    <source>
        <dbReference type="EMBL" id="KAL0261531.1"/>
    </source>
</evidence>
<protein>
    <recommendedName>
        <fullName evidence="5">Fungal N-terminal domain-containing protein</fullName>
    </recommendedName>
</protein>
<comment type="caution">
    <text evidence="3">The sequence shown here is derived from an EMBL/GenBank/DDBJ whole genome shotgun (WGS) entry which is preliminary data.</text>
</comment>
<gene>
    <name evidence="3" type="ORF">SLS55_002961</name>
</gene>